<sequence>MSKRTKRRLTIRGVLSALIILVLVRSIIMGSYENAFVCILSLVLFCVPIFLEKHLAIDIPSVMEGIIYCFIFAAEILGEINSFYTLIPGWDTMLHTLNGFLVAAVGFCLVDLFNRSERMTFRLSPLFLSIVAFCFSMTVGVLWEFFEFSMDQLLHTDMQKDFLVQSVNSVLLNPSGLNNVVREPITSLVVNGQDWMEFPGGYVDIGLIDTMKDLMVNFIGAVVFSIIGFFYVKTRGKGKIAACLIPVVLHEEEKKEEES</sequence>
<evidence type="ECO:0000313" key="3">
    <source>
        <dbReference type="Proteomes" id="UP000183975"/>
    </source>
</evidence>
<organism evidence="2 3">
    <name type="scientific">Anaerotignum lactatifermentans DSM 14214</name>
    <dbReference type="NCBI Taxonomy" id="1121323"/>
    <lineage>
        <taxon>Bacteria</taxon>
        <taxon>Bacillati</taxon>
        <taxon>Bacillota</taxon>
        <taxon>Clostridia</taxon>
        <taxon>Lachnospirales</taxon>
        <taxon>Anaerotignaceae</taxon>
        <taxon>Anaerotignum</taxon>
    </lineage>
</organism>
<evidence type="ECO:0000256" key="1">
    <source>
        <dbReference type="SAM" id="Phobius"/>
    </source>
</evidence>
<reference evidence="2 3" key="1">
    <citation type="submission" date="2016-11" db="EMBL/GenBank/DDBJ databases">
        <authorList>
            <person name="Jaros S."/>
            <person name="Januszkiewicz K."/>
            <person name="Wedrychowicz H."/>
        </authorList>
    </citation>
    <scope>NUCLEOTIDE SEQUENCE [LARGE SCALE GENOMIC DNA]</scope>
    <source>
        <strain evidence="2 3">DSM 14214</strain>
    </source>
</reference>
<accession>A0A1M6LQA0</accession>
<evidence type="ECO:0000313" key="2">
    <source>
        <dbReference type="EMBL" id="SHJ73398.1"/>
    </source>
</evidence>
<dbReference type="AlphaFoldDB" id="A0A1M6LQA0"/>
<dbReference type="OrthoDB" id="4966203at2"/>
<feature type="transmembrane region" description="Helical" evidence="1">
    <location>
        <begin position="9"/>
        <end position="28"/>
    </location>
</feature>
<dbReference type="Proteomes" id="UP000183975">
    <property type="component" value="Unassembled WGS sequence"/>
</dbReference>
<gene>
    <name evidence="2" type="ORF">SAMN02745138_00395</name>
</gene>
<feature type="transmembrane region" description="Helical" evidence="1">
    <location>
        <begin position="126"/>
        <end position="146"/>
    </location>
</feature>
<feature type="transmembrane region" description="Helical" evidence="1">
    <location>
        <begin position="34"/>
        <end position="51"/>
    </location>
</feature>
<feature type="transmembrane region" description="Helical" evidence="1">
    <location>
        <begin position="93"/>
        <end position="114"/>
    </location>
</feature>
<keyword evidence="1" id="KW-0472">Membrane</keyword>
<dbReference type="EMBL" id="FRAH01000005">
    <property type="protein sequence ID" value="SHJ73398.1"/>
    <property type="molecule type" value="Genomic_DNA"/>
</dbReference>
<proteinExistence type="predicted"/>
<feature type="transmembrane region" description="Helical" evidence="1">
    <location>
        <begin position="214"/>
        <end position="232"/>
    </location>
</feature>
<keyword evidence="1" id="KW-1133">Transmembrane helix</keyword>
<feature type="transmembrane region" description="Helical" evidence="1">
    <location>
        <begin position="63"/>
        <end position="87"/>
    </location>
</feature>
<keyword evidence="1" id="KW-0812">Transmembrane</keyword>
<dbReference type="Pfam" id="PF09997">
    <property type="entry name" value="DUF2238"/>
    <property type="match status" value="1"/>
</dbReference>
<dbReference type="InterPro" id="IPR014509">
    <property type="entry name" value="YjdF-like"/>
</dbReference>
<keyword evidence="3" id="KW-1185">Reference proteome</keyword>
<protein>
    <submittedName>
        <fullName evidence="2">Uncharacterized protein</fullName>
    </submittedName>
</protein>
<name>A0A1M6LQA0_9FIRM</name>